<dbReference type="KEGG" id="emt:CPZ25_018365"/>
<dbReference type="AlphaFoldDB" id="A0A4P9CEN6"/>
<dbReference type="RefSeq" id="WP_058695500.1">
    <property type="nucleotide sequence ID" value="NZ_CABJDW020000002.1"/>
</dbReference>
<dbReference type="NCBIfam" id="NF005679">
    <property type="entry name" value="PRK07475.1"/>
    <property type="match status" value="1"/>
</dbReference>
<sequence length="262" mass="29233">MDEIVRNYGYLGDKEDLDQHFYVTKGQWVAGYTVGIMLLDVHYPLLPGNVVNASTYSYPVRHAWVPGADQNRMHSGDESLLPELIKTARQLELEGCRAICGACGYFGHFQKKVAEALDIPVYLSSVIQASWIAAGLKSSQKIGVLCADGKNLTKELFAECNVSEEVFKRCVIKSAGKLPEFSAFMERRGNFDNAAVREELKGLVREILDENEDVGAILLECSDMPPYSAAIQAEFNLPVFDFITMINFVHNAVAQRPYYGFM</sequence>
<dbReference type="GO" id="GO:0047661">
    <property type="term" value="F:amino-acid racemase activity"/>
    <property type="evidence" value="ECO:0007669"/>
    <property type="project" value="InterPro"/>
</dbReference>
<evidence type="ECO:0000313" key="2">
    <source>
        <dbReference type="Proteomes" id="UP000218387"/>
    </source>
</evidence>
<name>A0A4P9CEN6_EUBML</name>
<dbReference type="Pfam" id="PF01177">
    <property type="entry name" value="Asp_Glu_race"/>
    <property type="match status" value="1"/>
</dbReference>
<dbReference type="InterPro" id="IPR015942">
    <property type="entry name" value="Asp/Glu/hydantoin_racemase"/>
</dbReference>
<keyword evidence="2" id="KW-1185">Reference proteome</keyword>
<proteinExistence type="predicted"/>
<protein>
    <submittedName>
        <fullName evidence="1">Aspartate/glutamate racemase family protein</fullName>
    </submittedName>
</protein>
<accession>A0A4P9CEN6</accession>
<dbReference type="Gene3D" id="3.40.50.1860">
    <property type="match status" value="2"/>
</dbReference>
<reference evidence="1 2" key="1">
    <citation type="submission" date="2018-05" db="EMBL/GenBank/DDBJ databases">
        <title>Genome comparison of Eubacterium sp.</title>
        <authorList>
            <person name="Feng Y."/>
            <person name="Sanchez-Andrea I."/>
            <person name="Stams A.J.M."/>
            <person name="De Vos W.M."/>
        </authorList>
    </citation>
    <scope>NUCLEOTIDE SEQUENCE [LARGE SCALE GENOMIC DNA]</scope>
    <source>
        <strain evidence="1 2">YI</strain>
    </source>
</reference>
<evidence type="ECO:0000313" key="1">
    <source>
        <dbReference type="EMBL" id="QCT73192.1"/>
    </source>
</evidence>
<organism evidence="1 2">
    <name type="scientific">Eubacterium maltosivorans</name>
    <dbReference type="NCBI Taxonomy" id="2041044"/>
    <lineage>
        <taxon>Bacteria</taxon>
        <taxon>Bacillati</taxon>
        <taxon>Bacillota</taxon>
        <taxon>Clostridia</taxon>
        <taxon>Eubacteriales</taxon>
        <taxon>Eubacteriaceae</taxon>
        <taxon>Eubacterium</taxon>
    </lineage>
</organism>
<dbReference type="Proteomes" id="UP000218387">
    <property type="component" value="Chromosome"/>
</dbReference>
<dbReference type="EMBL" id="CP029487">
    <property type="protein sequence ID" value="QCT73192.1"/>
    <property type="molecule type" value="Genomic_DNA"/>
</dbReference>
<dbReference type="InterPro" id="IPR001920">
    <property type="entry name" value="Asp/Glu_race"/>
</dbReference>
<gene>
    <name evidence="1" type="ORF">CPZ25_018365</name>
</gene>